<proteinExistence type="predicted"/>
<name>A0ABM1XKI9_AEDAL</name>
<dbReference type="PROSITE" id="PS50878">
    <property type="entry name" value="RT_POL"/>
    <property type="match status" value="1"/>
</dbReference>
<organism evidence="2 3">
    <name type="scientific">Aedes albopictus</name>
    <name type="common">Asian tiger mosquito</name>
    <name type="synonym">Stegomyia albopicta</name>
    <dbReference type="NCBI Taxonomy" id="7160"/>
    <lineage>
        <taxon>Eukaryota</taxon>
        <taxon>Metazoa</taxon>
        <taxon>Ecdysozoa</taxon>
        <taxon>Arthropoda</taxon>
        <taxon>Hexapoda</taxon>
        <taxon>Insecta</taxon>
        <taxon>Pterygota</taxon>
        <taxon>Neoptera</taxon>
        <taxon>Endopterygota</taxon>
        <taxon>Diptera</taxon>
        <taxon>Nematocera</taxon>
        <taxon>Culicoidea</taxon>
        <taxon>Culicidae</taxon>
        <taxon>Culicinae</taxon>
        <taxon>Aedini</taxon>
        <taxon>Aedes</taxon>
        <taxon>Stegomyia</taxon>
    </lineage>
</organism>
<dbReference type="Proteomes" id="UP000069940">
    <property type="component" value="Unassembled WGS sequence"/>
</dbReference>
<dbReference type="GeneID" id="134289074"/>
<dbReference type="InterPro" id="IPR000477">
    <property type="entry name" value="RT_dom"/>
</dbReference>
<protein>
    <recommendedName>
        <fullName evidence="1">Reverse transcriptase domain-containing protein</fullName>
    </recommendedName>
</protein>
<evidence type="ECO:0000313" key="3">
    <source>
        <dbReference type="Proteomes" id="UP000069940"/>
    </source>
</evidence>
<dbReference type="InterPro" id="IPR058912">
    <property type="entry name" value="HTH_animal"/>
</dbReference>
<dbReference type="Pfam" id="PF26215">
    <property type="entry name" value="HTH_animal"/>
    <property type="match status" value="1"/>
</dbReference>
<reference evidence="2" key="2">
    <citation type="submission" date="2025-05" db="UniProtKB">
        <authorList>
            <consortium name="EnsemblMetazoa"/>
        </authorList>
    </citation>
    <scope>IDENTIFICATION</scope>
    <source>
        <strain evidence="2">Foshan</strain>
    </source>
</reference>
<feature type="domain" description="Reverse transcriptase" evidence="1">
    <location>
        <begin position="1"/>
        <end position="98"/>
    </location>
</feature>
<accession>A0ABM1XKI9</accession>
<keyword evidence="3" id="KW-1185">Reference proteome</keyword>
<dbReference type="CDD" id="cd00304">
    <property type="entry name" value="RT_like"/>
    <property type="match status" value="1"/>
</dbReference>
<evidence type="ECO:0000313" key="2">
    <source>
        <dbReference type="EnsemblMetazoa" id="AALFPA23_000513.P289"/>
    </source>
</evidence>
<dbReference type="PANTHER" id="PTHR21301:SF10">
    <property type="entry name" value="REVERSE TRANSCRIPTASE DOMAIN-CONTAINING PROTEIN"/>
    <property type="match status" value="1"/>
</dbReference>
<dbReference type="RefSeq" id="XP_062711057.1">
    <property type="nucleotide sequence ID" value="XM_062855073.1"/>
</dbReference>
<reference evidence="3" key="1">
    <citation type="journal article" date="2015" name="Proc. Natl. Acad. Sci. U.S.A.">
        <title>Genome sequence of the Asian Tiger mosquito, Aedes albopictus, reveals insights into its biology, genetics, and evolution.</title>
        <authorList>
            <person name="Chen X.G."/>
            <person name="Jiang X."/>
            <person name="Gu J."/>
            <person name="Xu M."/>
            <person name="Wu Y."/>
            <person name="Deng Y."/>
            <person name="Zhang C."/>
            <person name="Bonizzoni M."/>
            <person name="Dermauw W."/>
            <person name="Vontas J."/>
            <person name="Armbruster P."/>
            <person name="Huang X."/>
            <person name="Yang Y."/>
            <person name="Zhang H."/>
            <person name="He W."/>
            <person name="Peng H."/>
            <person name="Liu Y."/>
            <person name="Wu K."/>
            <person name="Chen J."/>
            <person name="Lirakis M."/>
            <person name="Topalis P."/>
            <person name="Van Leeuwen T."/>
            <person name="Hall A.B."/>
            <person name="Jiang X."/>
            <person name="Thorpe C."/>
            <person name="Mueller R.L."/>
            <person name="Sun C."/>
            <person name="Waterhouse R.M."/>
            <person name="Yan G."/>
            <person name="Tu Z.J."/>
            <person name="Fang X."/>
            <person name="James A.A."/>
        </authorList>
    </citation>
    <scope>NUCLEOTIDE SEQUENCE [LARGE SCALE GENOMIC DNA]</scope>
    <source>
        <strain evidence="3">Foshan</strain>
    </source>
</reference>
<sequence>MGNPLSPTIADLVMESLLDTVMARITFPVPVLKKYVDDLLLAVPREKIGEVLEFFNQYHARIQFTVEVEDDGRIPYLDLLLVRQTDQTVKTEWYMKPIATGRFLNYHSAHSMKQKVNVAANFIQRVKTFSTNIDEPTTHQIIFSHLKLNDYPPRVINRLIDRARERTIAATNDDSSDEEVYRSMVHVGQLTNKIQRSLKKDYPNVIISSKNEKIIKNMLPQVKDPVEKLNLSNVIYRIPCEDCSACYVGMTSNQLRTRLASHRSCSNRLRSLWERGKTAEDEEIATLRERTALLDHSISHHHTFNFDNTQLLDSSRKKQNLPTLKTCHIINTPNTVNKRTDTDNLSSTYAGILHTLRNNSRAEQQTHRTHASTEQV</sequence>
<dbReference type="EnsemblMetazoa" id="AALFPA23_000513.R289">
    <property type="protein sequence ID" value="AALFPA23_000513.P289"/>
    <property type="gene ID" value="AALFPA23_000513"/>
</dbReference>
<dbReference type="PANTHER" id="PTHR21301">
    <property type="entry name" value="REVERSE TRANSCRIPTASE"/>
    <property type="match status" value="1"/>
</dbReference>
<evidence type="ECO:0000259" key="1">
    <source>
        <dbReference type="PROSITE" id="PS50878"/>
    </source>
</evidence>